<reference evidence="1" key="1">
    <citation type="submission" date="2022-08" db="EMBL/GenBank/DDBJ databases">
        <title>Genome sequencing of Pelomonas sp. UHG3.</title>
        <authorList>
            <person name="So Y."/>
        </authorList>
    </citation>
    <scope>NUCLEOTIDE SEQUENCE</scope>
    <source>
        <strain evidence="1">UHG3</strain>
    </source>
</reference>
<dbReference type="Proteomes" id="UP001076464">
    <property type="component" value="Unassembled WGS sequence"/>
</dbReference>
<name>A0ACC6C5S1_9BURK</name>
<proteinExistence type="predicted"/>
<gene>
    <name evidence="1" type="ORF">NYO99_02110</name>
</gene>
<organism evidence="1 2">
    <name type="scientific">Roseateles hydrophilus</name>
    <dbReference type="NCBI Taxonomy" id="2975054"/>
    <lineage>
        <taxon>Bacteria</taxon>
        <taxon>Pseudomonadati</taxon>
        <taxon>Pseudomonadota</taxon>
        <taxon>Betaproteobacteria</taxon>
        <taxon>Burkholderiales</taxon>
        <taxon>Sphaerotilaceae</taxon>
        <taxon>Roseateles</taxon>
    </lineage>
</organism>
<dbReference type="EMBL" id="JAPPUY010000001">
    <property type="protein sequence ID" value="MCY4743761.1"/>
    <property type="molecule type" value="Genomic_DNA"/>
</dbReference>
<evidence type="ECO:0000313" key="2">
    <source>
        <dbReference type="Proteomes" id="UP001076464"/>
    </source>
</evidence>
<comment type="caution">
    <text evidence="1">The sequence shown here is derived from an EMBL/GenBank/DDBJ whole genome shotgun (WGS) entry which is preliminary data.</text>
</comment>
<accession>A0ACC6C5S1</accession>
<sequence length="367" mass="38597">MRRRDAVLAALPWLAACSPPPPWPLGLLAGITGRTADLGAAAYHGARLAVDDINAAGGVAGRPLALHVADDVQDADTARQAVRRLVGEGVVALVGPATSGMAEAILADVNAASLVTVSPSATTTLLSGKDDFFLRVCPSIGDFVAVQVRDDHRRGARRVAVVLDLSNQAYSADWARRYADVAGRLGMTVVLQATMRAGDDASYLQAASAVLAARPDHVLLVCSAVDTARLVQALRNGGLSGVRWSTSSWGGTESLIQLGGASVEGVRTPQYFDRDDRSPAYLAFASRYRERFSESPGYASVSAYDAVQAVAQALARAGAGAAALKRALLEGGPYVGLQESWRFDAYGDSRRKLRVAEVIHGRFQVVA</sequence>
<keyword evidence="2" id="KW-1185">Reference proteome</keyword>
<protein>
    <submittedName>
        <fullName evidence="1">ABC transporter substrate-binding protein</fullName>
    </submittedName>
</protein>
<evidence type="ECO:0000313" key="1">
    <source>
        <dbReference type="EMBL" id="MCY4743761.1"/>
    </source>
</evidence>